<organism evidence="1 2">
    <name type="scientific">Candidatus Devosia phytovorans</name>
    <dbReference type="NCBI Taxonomy" id="3121372"/>
    <lineage>
        <taxon>Bacteria</taxon>
        <taxon>Pseudomonadati</taxon>
        <taxon>Pseudomonadota</taxon>
        <taxon>Alphaproteobacteria</taxon>
        <taxon>Hyphomicrobiales</taxon>
        <taxon>Devosiaceae</taxon>
        <taxon>Devosia</taxon>
    </lineage>
</organism>
<dbReference type="EMBL" id="CP119312">
    <property type="protein sequence ID" value="WEK03449.1"/>
    <property type="molecule type" value="Genomic_DNA"/>
</dbReference>
<evidence type="ECO:0000313" key="1">
    <source>
        <dbReference type="EMBL" id="WEK03449.1"/>
    </source>
</evidence>
<name>A0AAJ5VRQ7_9HYPH</name>
<sequence length="43" mass="5019">MANLTYRRDKIRRNHFPFFGMPVVSRSHHWPCGNGTHAEAPLI</sequence>
<reference evidence="1" key="1">
    <citation type="submission" date="2023-03" db="EMBL/GenBank/DDBJ databases">
        <title>Andean soil-derived lignocellulolytic bacterial consortium as a source of novel taxa and putative plastic-active enzymes.</title>
        <authorList>
            <person name="Diaz-Garcia L."/>
            <person name="Chuvochina M."/>
            <person name="Feuerriegel G."/>
            <person name="Bunk B."/>
            <person name="Sproer C."/>
            <person name="Streit W.R."/>
            <person name="Rodriguez L.M."/>
            <person name="Overmann J."/>
            <person name="Jimenez D.J."/>
        </authorList>
    </citation>
    <scope>NUCLEOTIDE SEQUENCE</scope>
    <source>
        <strain evidence="1">MAG 4196</strain>
    </source>
</reference>
<dbReference type="AlphaFoldDB" id="A0AAJ5VRQ7"/>
<proteinExistence type="predicted"/>
<evidence type="ECO:0000313" key="2">
    <source>
        <dbReference type="Proteomes" id="UP001217476"/>
    </source>
</evidence>
<accession>A0AAJ5VRQ7</accession>
<dbReference type="Proteomes" id="UP001217476">
    <property type="component" value="Chromosome"/>
</dbReference>
<gene>
    <name evidence="1" type="ORF">P0Y65_14765</name>
</gene>
<protein>
    <submittedName>
        <fullName evidence="1">Uncharacterized protein</fullName>
    </submittedName>
</protein>